<evidence type="ECO:0000313" key="2">
    <source>
        <dbReference type="EMBL" id="EPC37046.1"/>
    </source>
</evidence>
<dbReference type="Proteomes" id="UP000014270">
    <property type="component" value="Unassembled WGS sequence"/>
</dbReference>
<organism evidence="2 3">
    <name type="scientific">Lacticaseibacillus paracasei subsp. paracasei Lpp225</name>
    <dbReference type="NCBI Taxonomy" id="1256225"/>
    <lineage>
        <taxon>Bacteria</taxon>
        <taxon>Bacillati</taxon>
        <taxon>Bacillota</taxon>
        <taxon>Bacilli</taxon>
        <taxon>Lactobacillales</taxon>
        <taxon>Lactobacillaceae</taxon>
        <taxon>Lacticaseibacillus</taxon>
    </lineage>
</organism>
<dbReference type="EMBL" id="ANMM01000016">
    <property type="protein sequence ID" value="EPC37046.1"/>
    <property type="molecule type" value="Genomic_DNA"/>
</dbReference>
<name>S2NQJ7_LACPA</name>
<feature type="region of interest" description="Disordered" evidence="1">
    <location>
        <begin position="1"/>
        <end position="20"/>
    </location>
</feature>
<sequence>MFPFHPIRSAPNDNGSLTLQKMRRNVDTDDRSATNHRHAKHNGWFLIFQIVM</sequence>
<dbReference type="PATRIC" id="fig|1256225.3.peg.2142"/>
<evidence type="ECO:0000256" key="1">
    <source>
        <dbReference type="SAM" id="MobiDB-lite"/>
    </source>
</evidence>
<evidence type="ECO:0000313" key="3">
    <source>
        <dbReference type="Proteomes" id="UP000014270"/>
    </source>
</evidence>
<protein>
    <submittedName>
        <fullName evidence="2">Uncharacterized protein</fullName>
    </submittedName>
</protein>
<proteinExistence type="predicted"/>
<reference evidence="2 3" key="1">
    <citation type="journal article" date="2013" name="PLoS ONE">
        <title>Lactobacillus paracasei comparative genomics: towards species pan-genome definition and exploitation of diversity.</title>
        <authorList>
            <person name="Smokvina T."/>
            <person name="Wels M."/>
            <person name="Polka J."/>
            <person name="Chervaux C."/>
            <person name="Brisse S."/>
            <person name="Boekhorst J."/>
            <person name="van Hylckama Vlieg J.E."/>
            <person name="Siezen R.J."/>
        </authorList>
    </citation>
    <scope>NUCLEOTIDE SEQUENCE [LARGE SCALE GENOMIC DNA]</scope>
    <source>
        <strain evidence="2 3">Lpp225</strain>
    </source>
</reference>
<gene>
    <name evidence="2" type="ORF">Lpp225_2070</name>
</gene>
<accession>S2NQJ7</accession>
<comment type="caution">
    <text evidence="2">The sequence shown here is derived from an EMBL/GenBank/DDBJ whole genome shotgun (WGS) entry which is preliminary data.</text>
</comment>
<dbReference type="AlphaFoldDB" id="S2NQJ7"/>